<dbReference type="EMBL" id="JH167692">
    <property type="protein sequence ID" value="EHB02507.1"/>
    <property type="molecule type" value="Genomic_DNA"/>
</dbReference>
<dbReference type="GO" id="GO:0007159">
    <property type="term" value="P:leukocyte cell-cell adhesion"/>
    <property type="evidence" value="ECO:0007669"/>
    <property type="project" value="TreeGrafter"/>
</dbReference>
<evidence type="ECO:0000313" key="7">
    <source>
        <dbReference type="EMBL" id="EHB02507.1"/>
    </source>
</evidence>
<dbReference type="Pfam" id="PF00021">
    <property type="entry name" value="UPAR_LY6"/>
    <property type="match status" value="2"/>
</dbReference>
<dbReference type="GO" id="GO:0045217">
    <property type="term" value="P:cell-cell junction maintenance"/>
    <property type="evidence" value="ECO:0007669"/>
    <property type="project" value="TreeGrafter"/>
</dbReference>
<keyword evidence="3" id="KW-0732">Signal</keyword>
<evidence type="ECO:0000256" key="3">
    <source>
        <dbReference type="ARBA" id="ARBA00022729"/>
    </source>
</evidence>
<name>G5AZP6_HETGA</name>
<keyword evidence="4" id="KW-0472">Membrane</keyword>
<accession>G5AZP6</accession>
<reference evidence="7 8" key="1">
    <citation type="journal article" date="2011" name="Nature">
        <title>Genome sequencing reveals insights into physiology and longevity of the naked mole rat.</title>
        <authorList>
            <person name="Kim E.B."/>
            <person name="Fang X."/>
            <person name="Fushan A.A."/>
            <person name="Huang Z."/>
            <person name="Lobanov A.V."/>
            <person name="Han L."/>
            <person name="Marino S.M."/>
            <person name="Sun X."/>
            <person name="Turanov A.A."/>
            <person name="Yang P."/>
            <person name="Yim S.H."/>
            <person name="Zhao X."/>
            <person name="Kasaikina M.V."/>
            <person name="Stoletzki N."/>
            <person name="Peng C."/>
            <person name="Polak P."/>
            <person name="Xiong Z."/>
            <person name="Kiezun A."/>
            <person name="Zhu Y."/>
            <person name="Chen Y."/>
            <person name="Kryukov G.V."/>
            <person name="Zhang Q."/>
            <person name="Peshkin L."/>
            <person name="Yang L."/>
            <person name="Bronson R.T."/>
            <person name="Buffenstein R."/>
            <person name="Wang B."/>
            <person name="Han C."/>
            <person name="Li Q."/>
            <person name="Chen L."/>
            <person name="Zhao W."/>
            <person name="Sunyaev S.R."/>
            <person name="Park T.J."/>
            <person name="Zhang G."/>
            <person name="Wang J."/>
            <person name="Gladyshev V.N."/>
        </authorList>
    </citation>
    <scope>NUCLEOTIDE SEQUENCE [LARGE SCALE GENOMIC DNA]</scope>
</reference>
<organism evidence="7 8">
    <name type="scientific">Heterocephalus glaber</name>
    <name type="common">Naked mole rat</name>
    <dbReference type="NCBI Taxonomy" id="10181"/>
    <lineage>
        <taxon>Eukaryota</taxon>
        <taxon>Metazoa</taxon>
        <taxon>Chordata</taxon>
        <taxon>Craniata</taxon>
        <taxon>Vertebrata</taxon>
        <taxon>Euteleostomi</taxon>
        <taxon>Mammalia</taxon>
        <taxon>Eutheria</taxon>
        <taxon>Euarchontoglires</taxon>
        <taxon>Glires</taxon>
        <taxon>Rodentia</taxon>
        <taxon>Hystricomorpha</taxon>
        <taxon>Bathyergidae</taxon>
        <taxon>Heterocephalus</taxon>
    </lineage>
</organism>
<evidence type="ECO:0000256" key="4">
    <source>
        <dbReference type="ARBA" id="ARBA00023136"/>
    </source>
</evidence>
<dbReference type="GO" id="GO:0098742">
    <property type="term" value="P:cell-cell adhesion via plasma-membrane adhesion molecules"/>
    <property type="evidence" value="ECO:0007669"/>
    <property type="project" value="TreeGrafter"/>
</dbReference>
<dbReference type="CDD" id="cd23623">
    <property type="entry name" value="TFP_LU_ECD_CD177_rpt1"/>
    <property type="match status" value="1"/>
</dbReference>
<feature type="domain" description="UPAR/Ly6" evidence="6">
    <location>
        <begin position="32"/>
        <end position="91"/>
    </location>
</feature>
<comment type="subcellular location">
    <subcellularLocation>
        <location evidence="1">Cell membrane</location>
    </subcellularLocation>
</comment>
<proteinExistence type="predicted"/>
<evidence type="ECO:0000256" key="2">
    <source>
        <dbReference type="ARBA" id="ARBA00022475"/>
    </source>
</evidence>
<dbReference type="GO" id="GO:0043315">
    <property type="term" value="P:positive regulation of neutrophil degranulation"/>
    <property type="evidence" value="ECO:0007669"/>
    <property type="project" value="TreeGrafter"/>
</dbReference>
<keyword evidence="2" id="KW-1003">Cell membrane</keyword>
<evidence type="ECO:0000256" key="5">
    <source>
        <dbReference type="ARBA" id="ARBA00023180"/>
    </source>
</evidence>
<dbReference type="AlphaFoldDB" id="G5AZP6"/>
<dbReference type="STRING" id="10181.G5AZP6"/>
<dbReference type="GO" id="GO:0044853">
    <property type="term" value="C:plasma membrane raft"/>
    <property type="evidence" value="ECO:0007669"/>
    <property type="project" value="TreeGrafter"/>
</dbReference>
<dbReference type="InterPro" id="IPR045860">
    <property type="entry name" value="Snake_toxin-like_sf"/>
</dbReference>
<dbReference type="SUPFAM" id="SSF57302">
    <property type="entry name" value="Snake toxin-like"/>
    <property type="match status" value="1"/>
</dbReference>
<feature type="non-terminal residue" evidence="7">
    <location>
        <position position="1"/>
    </location>
</feature>
<dbReference type="PANTHER" id="PTHR16529:SF8">
    <property type="entry name" value="CD177 ANTIGEN"/>
    <property type="match status" value="1"/>
</dbReference>
<evidence type="ECO:0000256" key="1">
    <source>
        <dbReference type="ARBA" id="ARBA00004236"/>
    </source>
</evidence>
<keyword evidence="5" id="KW-0325">Glycoprotein</keyword>
<dbReference type="InterPro" id="IPR016054">
    <property type="entry name" value="LY6_UPA_recep-like"/>
</dbReference>
<dbReference type="InterPro" id="IPR051899">
    <property type="entry name" value="Fert-Immune_med_protein"/>
</dbReference>
<dbReference type="Proteomes" id="UP000006813">
    <property type="component" value="Unassembled WGS sequence"/>
</dbReference>
<protein>
    <submittedName>
        <fullName evidence="7">CD177 antigen</fullName>
    </submittedName>
</protein>
<feature type="non-terminal residue" evidence="7">
    <location>
        <position position="210"/>
    </location>
</feature>
<dbReference type="InParanoid" id="G5AZP6"/>
<dbReference type="CDD" id="cd23636">
    <property type="entry name" value="TFP_LU_ECD_CD177_rpt2"/>
    <property type="match status" value="1"/>
</dbReference>
<dbReference type="GO" id="GO:2001044">
    <property type="term" value="P:regulation of integrin-mediated signaling pathway"/>
    <property type="evidence" value="ECO:0007669"/>
    <property type="project" value="TreeGrafter"/>
</dbReference>
<feature type="domain" description="UPAR/Ly6" evidence="6">
    <location>
        <begin position="109"/>
        <end position="184"/>
    </location>
</feature>
<evidence type="ECO:0000313" key="8">
    <source>
        <dbReference type="Proteomes" id="UP000006813"/>
    </source>
</evidence>
<gene>
    <name evidence="7" type="ORF">GW7_15414</name>
</gene>
<sequence length="210" mass="22453">LECKRGKIETTRDVSDLPLHWTTGWQACGIGQGCQETVVLIVNGPQVNVVLTKGCTGAENQEPRVTWHRAGPGLSVVSYTRVCRHKDFCNDLSTTEAFWTPPASDVPGTLLCPVCLSRNDCPENAPQQICPAGYTHCYNGVVKFIGGGIASNLRVQGCLPQPGCNLLNGTQLIGSMDVTENCSPRSGSGDILQHKPTGFPDGCNMGVRGR</sequence>
<evidence type="ECO:0000259" key="6">
    <source>
        <dbReference type="Pfam" id="PF00021"/>
    </source>
</evidence>
<dbReference type="PANTHER" id="PTHR16529">
    <property type="entry name" value="CD177 ANTIGEN"/>
    <property type="match status" value="1"/>
</dbReference>